<organism evidence="1">
    <name type="scientific">Anopheles sinensis</name>
    <name type="common">Mosquito</name>
    <dbReference type="NCBI Taxonomy" id="74873"/>
    <lineage>
        <taxon>Eukaryota</taxon>
        <taxon>Metazoa</taxon>
        <taxon>Ecdysozoa</taxon>
        <taxon>Arthropoda</taxon>
        <taxon>Hexapoda</taxon>
        <taxon>Insecta</taxon>
        <taxon>Pterygota</taxon>
        <taxon>Neoptera</taxon>
        <taxon>Endopterygota</taxon>
        <taxon>Diptera</taxon>
        <taxon>Nematocera</taxon>
        <taxon>Culicoidea</taxon>
        <taxon>Culicidae</taxon>
        <taxon>Anophelinae</taxon>
        <taxon>Anopheles</taxon>
    </lineage>
</organism>
<reference evidence="2" key="2">
    <citation type="submission" date="2020-05" db="UniProtKB">
        <authorList>
            <consortium name="EnsemblMetazoa"/>
        </authorList>
    </citation>
    <scope>IDENTIFICATION</scope>
</reference>
<gene>
    <name evidence="1" type="ORF">ZHAS_00011632</name>
</gene>
<protein>
    <submittedName>
        <fullName evidence="1 2">Uncharacterized protein</fullName>
    </submittedName>
</protein>
<dbReference type="EnsemblMetazoa" id="ASIC011632-RA">
    <property type="protein sequence ID" value="ASIC011632-PA"/>
    <property type="gene ID" value="ASIC011632"/>
</dbReference>
<evidence type="ECO:0000313" key="1">
    <source>
        <dbReference type="EMBL" id="KFB43792.1"/>
    </source>
</evidence>
<name>A0A084W0P8_ANOSI</name>
<dbReference type="Proteomes" id="UP000030765">
    <property type="component" value="Unassembled WGS sequence"/>
</dbReference>
<dbReference type="EMBL" id="KE525263">
    <property type="protein sequence ID" value="KFB43792.1"/>
    <property type="molecule type" value="Genomic_DNA"/>
</dbReference>
<accession>A0A084W0P8</accession>
<dbReference type="EMBL" id="ATLV01019149">
    <property type="status" value="NOT_ANNOTATED_CDS"/>
    <property type="molecule type" value="Genomic_DNA"/>
</dbReference>
<dbReference type="VEuPathDB" id="VectorBase:ASIC011632"/>
<reference evidence="1 3" key="1">
    <citation type="journal article" date="2014" name="BMC Genomics">
        <title>Genome sequence of Anopheles sinensis provides insight into genetics basis of mosquito competence for malaria parasites.</title>
        <authorList>
            <person name="Zhou D."/>
            <person name="Zhang D."/>
            <person name="Ding G."/>
            <person name="Shi L."/>
            <person name="Hou Q."/>
            <person name="Ye Y."/>
            <person name="Xu Y."/>
            <person name="Zhou H."/>
            <person name="Xiong C."/>
            <person name="Li S."/>
            <person name="Yu J."/>
            <person name="Hong S."/>
            <person name="Yu X."/>
            <person name="Zou P."/>
            <person name="Chen C."/>
            <person name="Chang X."/>
            <person name="Wang W."/>
            <person name="Lv Y."/>
            <person name="Sun Y."/>
            <person name="Ma L."/>
            <person name="Shen B."/>
            <person name="Zhu C."/>
        </authorList>
    </citation>
    <scope>NUCLEOTIDE SEQUENCE [LARGE SCALE GENOMIC DNA]</scope>
</reference>
<evidence type="ECO:0000313" key="2">
    <source>
        <dbReference type="EnsemblMetazoa" id="ASIC011632-PA"/>
    </source>
</evidence>
<dbReference type="AlphaFoldDB" id="A0A084W0P8"/>
<keyword evidence="3" id="KW-1185">Reference proteome</keyword>
<proteinExistence type="predicted"/>
<sequence length="118" mass="13439">MMVTLIVPKVTSARPVALISVKCYRLIDFRCARVYVFPLEICESWRAGLVPIVVFGSFRIDGLPVTYRRGARLMSADFRFGAQIVPGIGWTVRALHKTHYSSGARRKANHLLIERYAW</sequence>
<evidence type="ECO:0000313" key="3">
    <source>
        <dbReference type="Proteomes" id="UP000030765"/>
    </source>
</evidence>